<dbReference type="Proteomes" id="UP001328107">
    <property type="component" value="Unassembled WGS sequence"/>
</dbReference>
<dbReference type="GO" id="GO:0016705">
    <property type="term" value="F:oxidoreductase activity, acting on paired donors, with incorporation or reduction of molecular oxygen"/>
    <property type="evidence" value="ECO:0007669"/>
    <property type="project" value="InterPro"/>
</dbReference>
<dbReference type="PROSITE" id="PS00086">
    <property type="entry name" value="CYTOCHROME_P450"/>
    <property type="match status" value="1"/>
</dbReference>
<evidence type="ECO:0000256" key="2">
    <source>
        <dbReference type="ARBA" id="ARBA00010617"/>
    </source>
</evidence>
<dbReference type="InterPro" id="IPR017972">
    <property type="entry name" value="Cyt_P450_CS"/>
</dbReference>
<dbReference type="Gene3D" id="1.10.630.10">
    <property type="entry name" value="Cytochrome P450"/>
    <property type="match status" value="1"/>
</dbReference>
<comment type="caution">
    <text evidence="8">The sequence shown here is derived from an EMBL/GenBank/DDBJ whole genome shotgun (WGS) entry which is preliminary data.</text>
</comment>
<evidence type="ECO:0000256" key="4">
    <source>
        <dbReference type="ARBA" id="ARBA00023004"/>
    </source>
</evidence>
<dbReference type="PRINTS" id="PR00385">
    <property type="entry name" value="P450"/>
</dbReference>
<keyword evidence="3 6" id="KW-0349">Heme</keyword>
<comment type="cofactor">
    <cofactor evidence="1 6">
        <name>heme</name>
        <dbReference type="ChEBI" id="CHEBI:30413"/>
    </cofactor>
</comment>
<keyword evidence="4 6" id="KW-0408">Iron</keyword>
<dbReference type="InterPro" id="IPR001128">
    <property type="entry name" value="Cyt_P450"/>
</dbReference>
<evidence type="ECO:0000313" key="8">
    <source>
        <dbReference type="EMBL" id="GMR59386.1"/>
    </source>
</evidence>
<dbReference type="PRINTS" id="PR00463">
    <property type="entry name" value="EP450I"/>
</dbReference>
<name>A0AAN5IEB4_9BILA</name>
<dbReference type="InterPro" id="IPR050196">
    <property type="entry name" value="Cytochrome_P450_Monoox"/>
</dbReference>
<evidence type="ECO:0000256" key="5">
    <source>
        <dbReference type="ARBA" id="ARBA00023033"/>
    </source>
</evidence>
<keyword evidence="9" id="KW-1185">Reference proteome</keyword>
<dbReference type="GO" id="GO:0005506">
    <property type="term" value="F:iron ion binding"/>
    <property type="evidence" value="ECO:0007669"/>
    <property type="project" value="InterPro"/>
</dbReference>
<proteinExistence type="inferred from homology"/>
<evidence type="ECO:0000256" key="3">
    <source>
        <dbReference type="ARBA" id="ARBA00022617"/>
    </source>
</evidence>
<sequence length="504" mass="58067">MAALVLFLLPLFLIALVLLIQWWKMKDISIMIWRSYFNLARLPGPKAYPIIGSVWQFKLNSAGGGKQQQKERDSFSVQISHLLLLQASLGPLPVALVIKPEYCKQVLESNTLITKATVYGDVSSTNEKWFGRRKMLTPAFHFNVLKGYGEIFVKQAQQIMMEQLDSHADTGREVDLFPFVKRCALDIICDTAMATQVNSQIGKNSEYVNAVVRLSDMLFQYERSPWLWLKPIWYGCGLGFEFDRLVKMTTDFTRRAQRRETLIEEGQMEGGGDVMKKKKMAFLDLMLLSQENNELSDEDIREEVDTFMFEGHDTTSSGMGWTIWLLGQYPEYQALVHAEMDEVFGEDEREPSENDLKKCVYLEKCIKESLRLCPPVPLIARRLTHDLILDEFTIPKDITTLLVPMGTHRDPQEWEHPNVFYPDHFESEAVAKRHPFAYFPFSAGPRNCIGQKFALGEEKTVLSYFFRKYGVESVMPLPGNRFVPELILKPEEGVKCHLYKRVRS</sequence>
<dbReference type="GO" id="GO:0020037">
    <property type="term" value="F:heme binding"/>
    <property type="evidence" value="ECO:0007669"/>
    <property type="project" value="InterPro"/>
</dbReference>
<dbReference type="InterPro" id="IPR002401">
    <property type="entry name" value="Cyt_P450_E_grp-I"/>
</dbReference>
<comment type="similarity">
    <text evidence="2 7">Belongs to the cytochrome P450 family.</text>
</comment>
<dbReference type="AlphaFoldDB" id="A0AAN5IEB4"/>
<reference evidence="9" key="1">
    <citation type="submission" date="2022-10" db="EMBL/GenBank/DDBJ databases">
        <title>Genome assembly of Pristionchus species.</title>
        <authorList>
            <person name="Yoshida K."/>
            <person name="Sommer R.J."/>
        </authorList>
    </citation>
    <scope>NUCLEOTIDE SEQUENCE [LARGE SCALE GENOMIC DNA]</scope>
    <source>
        <strain evidence="9">RS5460</strain>
    </source>
</reference>
<dbReference type="GO" id="GO:0004497">
    <property type="term" value="F:monooxygenase activity"/>
    <property type="evidence" value="ECO:0007669"/>
    <property type="project" value="UniProtKB-KW"/>
</dbReference>
<evidence type="ECO:0000313" key="9">
    <source>
        <dbReference type="Proteomes" id="UP001328107"/>
    </source>
</evidence>
<feature type="binding site" description="axial binding residue" evidence="6">
    <location>
        <position position="448"/>
    </location>
    <ligand>
        <name>heme</name>
        <dbReference type="ChEBI" id="CHEBI:30413"/>
    </ligand>
    <ligandPart>
        <name>Fe</name>
        <dbReference type="ChEBI" id="CHEBI:18248"/>
    </ligandPart>
</feature>
<evidence type="ECO:0000256" key="7">
    <source>
        <dbReference type="RuleBase" id="RU000461"/>
    </source>
</evidence>
<dbReference type="PANTHER" id="PTHR24291">
    <property type="entry name" value="CYTOCHROME P450 FAMILY 4"/>
    <property type="match status" value="1"/>
</dbReference>
<dbReference type="PANTHER" id="PTHR24291:SF146">
    <property type="entry name" value="CYTOCHROME P450"/>
    <property type="match status" value="1"/>
</dbReference>
<dbReference type="InterPro" id="IPR036396">
    <property type="entry name" value="Cyt_P450_sf"/>
</dbReference>
<evidence type="ECO:0000256" key="1">
    <source>
        <dbReference type="ARBA" id="ARBA00001971"/>
    </source>
</evidence>
<dbReference type="SUPFAM" id="SSF48264">
    <property type="entry name" value="Cytochrome P450"/>
    <property type="match status" value="1"/>
</dbReference>
<evidence type="ECO:0008006" key="10">
    <source>
        <dbReference type="Google" id="ProtNLM"/>
    </source>
</evidence>
<dbReference type="EMBL" id="BTRK01000006">
    <property type="protein sequence ID" value="GMR59386.1"/>
    <property type="molecule type" value="Genomic_DNA"/>
</dbReference>
<evidence type="ECO:0000256" key="6">
    <source>
        <dbReference type="PIRSR" id="PIRSR602401-1"/>
    </source>
</evidence>
<organism evidence="8 9">
    <name type="scientific">Pristionchus mayeri</name>
    <dbReference type="NCBI Taxonomy" id="1317129"/>
    <lineage>
        <taxon>Eukaryota</taxon>
        <taxon>Metazoa</taxon>
        <taxon>Ecdysozoa</taxon>
        <taxon>Nematoda</taxon>
        <taxon>Chromadorea</taxon>
        <taxon>Rhabditida</taxon>
        <taxon>Rhabditina</taxon>
        <taxon>Diplogasteromorpha</taxon>
        <taxon>Diplogasteroidea</taxon>
        <taxon>Neodiplogasteridae</taxon>
        <taxon>Pristionchus</taxon>
    </lineage>
</organism>
<keyword evidence="6 7" id="KW-0479">Metal-binding</keyword>
<dbReference type="Pfam" id="PF00067">
    <property type="entry name" value="p450"/>
    <property type="match status" value="1"/>
</dbReference>
<protein>
    <recommendedName>
        <fullName evidence="10">Cytochrome P450</fullName>
    </recommendedName>
</protein>
<feature type="non-terminal residue" evidence="8">
    <location>
        <position position="504"/>
    </location>
</feature>
<keyword evidence="5 7" id="KW-0503">Monooxygenase</keyword>
<dbReference type="CDD" id="cd20628">
    <property type="entry name" value="CYP4"/>
    <property type="match status" value="1"/>
</dbReference>
<keyword evidence="7" id="KW-0560">Oxidoreductase</keyword>
<gene>
    <name evidence="8" type="ORF">PMAYCL1PPCAC_29581</name>
</gene>
<accession>A0AAN5IEB4</accession>